<evidence type="ECO:0000256" key="11">
    <source>
        <dbReference type="ARBA" id="ARBA00023180"/>
    </source>
</evidence>
<keyword evidence="14" id="KW-0479">Metal-binding</keyword>
<dbReference type="SUPFAM" id="SSF161070">
    <property type="entry name" value="SNF-like"/>
    <property type="match status" value="1"/>
</dbReference>
<feature type="non-terminal residue" evidence="18">
    <location>
        <position position="1"/>
    </location>
</feature>
<dbReference type="GO" id="GO:0005886">
    <property type="term" value="C:plasma membrane"/>
    <property type="evidence" value="ECO:0007669"/>
    <property type="project" value="TreeGrafter"/>
</dbReference>
<dbReference type="InterPro" id="IPR000175">
    <property type="entry name" value="Na/ntran_symport"/>
</dbReference>
<feature type="non-terminal residue" evidence="18">
    <location>
        <position position="347"/>
    </location>
</feature>
<keyword evidence="19" id="KW-1185">Reference proteome</keyword>
<keyword evidence="4 16" id="KW-0812">Transmembrane</keyword>
<evidence type="ECO:0000256" key="17">
    <source>
        <dbReference type="SAM" id="Phobius"/>
    </source>
</evidence>
<reference evidence="18" key="2">
    <citation type="submission" date="2023-05" db="EMBL/GenBank/DDBJ databases">
        <authorList>
            <person name="Fouks B."/>
        </authorList>
    </citation>
    <scope>NUCLEOTIDE SEQUENCE</scope>
    <source>
        <strain evidence="18">Stay&amp;Tobe</strain>
        <tissue evidence="18">Testes</tissue>
    </source>
</reference>
<feature type="binding site" evidence="14">
    <location>
        <position position="295"/>
    </location>
    <ligand>
        <name>Na(+)</name>
        <dbReference type="ChEBI" id="CHEBI:29101"/>
        <label>1</label>
    </ligand>
</feature>
<feature type="transmembrane region" description="Helical" evidence="17">
    <location>
        <begin position="97"/>
        <end position="116"/>
    </location>
</feature>
<comment type="function">
    <text evidence="13">Unusual broad substrate spectrum amino acid:sodium cotransporter that promotes absorption of the D isomers of essential amino acids. Neutral amino acids are the preferred substrates, especially methionine and phenylalanine.</text>
</comment>
<keyword evidence="6" id="KW-0029">Amino-acid transport</keyword>
<organism evidence="18 19">
    <name type="scientific">Diploptera punctata</name>
    <name type="common">Pacific beetle cockroach</name>
    <dbReference type="NCBI Taxonomy" id="6984"/>
    <lineage>
        <taxon>Eukaryota</taxon>
        <taxon>Metazoa</taxon>
        <taxon>Ecdysozoa</taxon>
        <taxon>Arthropoda</taxon>
        <taxon>Hexapoda</taxon>
        <taxon>Insecta</taxon>
        <taxon>Pterygota</taxon>
        <taxon>Neoptera</taxon>
        <taxon>Polyneoptera</taxon>
        <taxon>Dictyoptera</taxon>
        <taxon>Blattodea</taxon>
        <taxon>Blaberoidea</taxon>
        <taxon>Blaberidae</taxon>
        <taxon>Diplopterinae</taxon>
        <taxon>Diploptera</taxon>
    </lineage>
</organism>
<keyword evidence="11" id="KW-0325">Glycoprotein</keyword>
<dbReference type="GO" id="GO:0046872">
    <property type="term" value="F:metal ion binding"/>
    <property type="evidence" value="ECO:0007669"/>
    <property type="project" value="UniProtKB-KW"/>
</dbReference>
<feature type="binding site" evidence="14">
    <location>
        <position position="79"/>
    </location>
    <ligand>
        <name>Na(+)</name>
        <dbReference type="ChEBI" id="CHEBI:29101"/>
        <label>1</label>
    </ligand>
</feature>
<evidence type="ECO:0000256" key="3">
    <source>
        <dbReference type="ARBA" id="ARBA00022448"/>
    </source>
</evidence>
<dbReference type="EMBL" id="JASPKZ010009390">
    <property type="protein sequence ID" value="KAJ9576851.1"/>
    <property type="molecule type" value="Genomic_DNA"/>
</dbReference>
<comment type="similarity">
    <text evidence="2 16">Belongs to the sodium:neurotransmitter symporter (SNF) (TC 2.A.22) family.</text>
</comment>
<dbReference type="AlphaFoldDB" id="A0AAD8E4U6"/>
<keyword evidence="7 17" id="KW-1133">Transmembrane helix</keyword>
<keyword evidence="3 16" id="KW-0813">Transport</keyword>
<dbReference type="InterPro" id="IPR037272">
    <property type="entry name" value="SNS_sf"/>
</dbReference>
<dbReference type="GO" id="GO:0005283">
    <property type="term" value="F:amino acid:sodium symporter activity"/>
    <property type="evidence" value="ECO:0007669"/>
    <property type="project" value="TreeGrafter"/>
</dbReference>
<feature type="transmembrane region" description="Helical" evidence="17">
    <location>
        <begin position="212"/>
        <end position="230"/>
    </location>
</feature>
<evidence type="ECO:0000256" key="2">
    <source>
        <dbReference type="ARBA" id="ARBA00006459"/>
    </source>
</evidence>
<evidence type="ECO:0000313" key="18">
    <source>
        <dbReference type="EMBL" id="KAJ9576851.1"/>
    </source>
</evidence>
<evidence type="ECO:0000256" key="16">
    <source>
        <dbReference type="RuleBase" id="RU003732"/>
    </source>
</evidence>
<evidence type="ECO:0000256" key="9">
    <source>
        <dbReference type="ARBA" id="ARBA00023065"/>
    </source>
</evidence>
<accession>A0AAD8E4U6</accession>
<feature type="transmembrane region" description="Helical" evidence="17">
    <location>
        <begin position="242"/>
        <end position="264"/>
    </location>
</feature>
<dbReference type="PANTHER" id="PTHR11616:SF321">
    <property type="entry name" value="SODIUM-DEPENDENT NUTRIENT AMINO ACID TRANSPORTER 1-RELATED"/>
    <property type="match status" value="1"/>
</dbReference>
<comment type="subcellular location">
    <subcellularLocation>
        <location evidence="1">Membrane</location>
        <topology evidence="1">Multi-pass membrane protein</topology>
    </subcellularLocation>
</comment>
<dbReference type="GO" id="GO:0089718">
    <property type="term" value="P:amino acid import across plasma membrane"/>
    <property type="evidence" value="ECO:0007669"/>
    <property type="project" value="TreeGrafter"/>
</dbReference>
<evidence type="ECO:0000256" key="14">
    <source>
        <dbReference type="PIRSR" id="PIRSR600175-1"/>
    </source>
</evidence>
<gene>
    <name evidence="18" type="ORF">L9F63_006625</name>
</gene>
<name>A0AAD8E4U6_DIPPU</name>
<keyword evidence="15" id="KW-1015">Disulfide bond</keyword>
<feature type="disulfide bond" evidence="15">
    <location>
        <begin position="159"/>
        <end position="167"/>
    </location>
</feature>
<dbReference type="PANTHER" id="PTHR11616">
    <property type="entry name" value="SODIUM/CHLORIDE DEPENDENT TRANSPORTER"/>
    <property type="match status" value="1"/>
</dbReference>
<evidence type="ECO:0000256" key="5">
    <source>
        <dbReference type="ARBA" id="ARBA00022847"/>
    </source>
</evidence>
<feature type="binding site" evidence="14">
    <location>
        <position position="83"/>
    </location>
    <ligand>
        <name>Na(+)</name>
        <dbReference type="ChEBI" id="CHEBI:29101"/>
        <label>1</label>
    </ligand>
</feature>
<dbReference type="Pfam" id="PF00209">
    <property type="entry name" value="SNF"/>
    <property type="match status" value="1"/>
</dbReference>
<feature type="binding site" evidence="14">
    <location>
        <position position="326"/>
    </location>
    <ligand>
        <name>Na(+)</name>
        <dbReference type="ChEBI" id="CHEBI:29101"/>
        <label>1</label>
    </ligand>
</feature>
<keyword evidence="10 17" id="KW-0472">Membrane</keyword>
<dbReference type="PROSITE" id="PS50267">
    <property type="entry name" value="NA_NEUROTRAN_SYMP_3"/>
    <property type="match status" value="1"/>
</dbReference>
<protein>
    <recommendedName>
        <fullName evidence="16">Transporter</fullName>
    </recommendedName>
</protein>
<evidence type="ECO:0000256" key="13">
    <source>
        <dbReference type="ARBA" id="ARBA00037785"/>
    </source>
</evidence>
<dbReference type="PROSITE" id="PS00610">
    <property type="entry name" value="NA_NEUROTRAN_SYMP_1"/>
    <property type="match status" value="1"/>
</dbReference>
<evidence type="ECO:0000256" key="6">
    <source>
        <dbReference type="ARBA" id="ARBA00022970"/>
    </source>
</evidence>
<keyword evidence="9" id="KW-0406">Ion transport</keyword>
<dbReference type="PRINTS" id="PR00176">
    <property type="entry name" value="NANEUSMPORT"/>
</dbReference>
<proteinExistence type="inferred from homology"/>
<comment type="caution">
    <text evidence="18">The sequence shown here is derived from an EMBL/GenBank/DDBJ whole genome shotgun (WGS) entry which is preliminary data.</text>
</comment>
<evidence type="ECO:0000256" key="10">
    <source>
        <dbReference type="ARBA" id="ARBA00023136"/>
    </source>
</evidence>
<evidence type="ECO:0000313" key="19">
    <source>
        <dbReference type="Proteomes" id="UP001233999"/>
    </source>
</evidence>
<keyword evidence="12" id="KW-0739">Sodium transport</keyword>
<dbReference type="GO" id="GO:0015179">
    <property type="term" value="F:L-amino acid transmembrane transporter activity"/>
    <property type="evidence" value="ECO:0007669"/>
    <property type="project" value="TreeGrafter"/>
</dbReference>
<feature type="transmembrane region" description="Helical" evidence="17">
    <location>
        <begin position="284"/>
        <end position="306"/>
    </location>
</feature>
<evidence type="ECO:0000256" key="15">
    <source>
        <dbReference type="PIRSR" id="PIRSR600175-2"/>
    </source>
</evidence>
<keyword evidence="5 16" id="KW-0769">Symport</keyword>
<dbReference type="Proteomes" id="UP001233999">
    <property type="component" value="Unassembled WGS sequence"/>
</dbReference>
<evidence type="ECO:0000256" key="7">
    <source>
        <dbReference type="ARBA" id="ARBA00022989"/>
    </source>
</evidence>
<reference evidence="18" key="1">
    <citation type="journal article" date="2023" name="IScience">
        <title>Live-bearing cockroach genome reveals convergent evolutionary mechanisms linked to viviparity in insects and beyond.</title>
        <authorList>
            <person name="Fouks B."/>
            <person name="Harrison M.C."/>
            <person name="Mikhailova A.A."/>
            <person name="Marchal E."/>
            <person name="English S."/>
            <person name="Carruthers M."/>
            <person name="Jennings E.C."/>
            <person name="Chiamaka E.L."/>
            <person name="Frigard R.A."/>
            <person name="Pippel M."/>
            <person name="Attardo G.M."/>
            <person name="Benoit J.B."/>
            <person name="Bornberg-Bauer E."/>
            <person name="Tobe S.S."/>
        </authorList>
    </citation>
    <scope>NUCLEOTIDE SEQUENCE</scope>
    <source>
        <strain evidence="18">Stay&amp;Tobe</strain>
    </source>
</reference>
<evidence type="ECO:0000256" key="1">
    <source>
        <dbReference type="ARBA" id="ARBA00004141"/>
    </source>
</evidence>
<sequence length="347" mass="38715">SSFSRKRLHNPADSCPSPCPITVMGAASTPHFVVQDTGSNHVEAAMGGTEEEEDEEDASKRPQWSNSLEFLMSCIAMSVGLGNIWRFPYTAFKNGGGAFLIPYIIVLFIIGKPLYYMEMALGQFIAGGPVKVWNLSPALRGLAFYFIQSFSAELPWATCKPEWGPNCFNSSEGNINGTLNLTHVQSSTELYFYKEVLREKDNIDDGIGDPDWRLTLCLLFSWIVIFLVIVRGVKSSGKASYFLALFPYVVMIALLVRGVTLPGAGQGILYFIEPQWEELLNARVWYSAVTQAFFSLNICFGTLIMYSSYNEFGHMFTVKSSYCALNGTVSLVATEYLTQKETRLWNL</sequence>
<evidence type="ECO:0000256" key="12">
    <source>
        <dbReference type="ARBA" id="ARBA00023201"/>
    </source>
</evidence>
<evidence type="ECO:0000256" key="4">
    <source>
        <dbReference type="ARBA" id="ARBA00022692"/>
    </source>
</evidence>
<evidence type="ECO:0000256" key="8">
    <source>
        <dbReference type="ARBA" id="ARBA00023053"/>
    </source>
</evidence>
<keyword evidence="8 14" id="KW-0915">Sodium</keyword>
<dbReference type="PROSITE" id="PS00754">
    <property type="entry name" value="NA_NEUROTRAN_SYMP_2"/>
    <property type="match status" value="1"/>
</dbReference>